<accession>A0A1F6C4N3</accession>
<protein>
    <submittedName>
        <fullName evidence="2">Uncharacterized protein</fullName>
    </submittedName>
</protein>
<keyword evidence="1" id="KW-0472">Membrane</keyword>
<keyword evidence="1" id="KW-1133">Transmembrane helix</keyword>
<proteinExistence type="predicted"/>
<evidence type="ECO:0000256" key="1">
    <source>
        <dbReference type="SAM" id="Phobius"/>
    </source>
</evidence>
<keyword evidence="1" id="KW-0812">Transmembrane</keyword>
<sequence length="59" mass="6808">MDWWKEVSRMCLNFTVLTVGAFSYTTLTGRWNTAQCILGFVLAGIWFMASRLTWRKGGK</sequence>
<feature type="transmembrane region" description="Helical" evidence="1">
    <location>
        <begin position="31"/>
        <end position="49"/>
    </location>
</feature>
<evidence type="ECO:0000313" key="2">
    <source>
        <dbReference type="EMBL" id="OGG44154.1"/>
    </source>
</evidence>
<dbReference type="EMBL" id="MFKF01000414">
    <property type="protein sequence ID" value="OGG44154.1"/>
    <property type="molecule type" value="Genomic_DNA"/>
</dbReference>
<dbReference type="AlphaFoldDB" id="A0A1F6C4N3"/>
<organism evidence="2 3">
    <name type="scientific">Handelsmanbacteria sp. (strain RIFCSPLOWO2_12_FULL_64_10)</name>
    <dbReference type="NCBI Taxonomy" id="1817868"/>
    <lineage>
        <taxon>Bacteria</taxon>
        <taxon>Candidatus Handelsmaniibacteriota</taxon>
    </lineage>
</organism>
<name>A0A1F6C4N3_HANXR</name>
<comment type="caution">
    <text evidence="2">The sequence shown here is derived from an EMBL/GenBank/DDBJ whole genome shotgun (WGS) entry which is preliminary data.</text>
</comment>
<dbReference type="Proteomes" id="UP000178606">
    <property type="component" value="Unassembled WGS sequence"/>
</dbReference>
<evidence type="ECO:0000313" key="3">
    <source>
        <dbReference type="Proteomes" id="UP000178606"/>
    </source>
</evidence>
<gene>
    <name evidence="2" type="ORF">A3F84_18340</name>
</gene>
<reference evidence="2 3" key="1">
    <citation type="journal article" date="2016" name="Nat. Commun.">
        <title>Thousands of microbial genomes shed light on interconnected biogeochemical processes in an aquifer system.</title>
        <authorList>
            <person name="Anantharaman K."/>
            <person name="Brown C.T."/>
            <person name="Hug L.A."/>
            <person name="Sharon I."/>
            <person name="Castelle C.J."/>
            <person name="Probst A.J."/>
            <person name="Thomas B.C."/>
            <person name="Singh A."/>
            <person name="Wilkins M.J."/>
            <person name="Karaoz U."/>
            <person name="Brodie E.L."/>
            <person name="Williams K.H."/>
            <person name="Hubbard S.S."/>
            <person name="Banfield J.F."/>
        </authorList>
    </citation>
    <scope>NUCLEOTIDE SEQUENCE [LARGE SCALE GENOMIC DNA]</scope>
    <source>
        <strain evidence="3">RIFCSPLOWO2_12_FULL_64_10</strain>
    </source>
</reference>